<sequence>MKPLVIFRMTVTYRPEELKGDYVDDYGDDIHHSNKQFADREIRKEKHHHRVQILTNTTLSVLRQMGKYVQMSRLLKPIAYQIISCMNQLFDYYLFSVHLFFANDLAVSSSSLYSNELNITLKKISDNLILEYNPQDGNEAAQEGKIPKAALSPMVDLTRPEKLHGLAERMQASNLKSHYHIADGFLKPSIKFYVKQISGQHILGAIGMRYPVYMAVVAQAFDLRQILITMSKINWEVKDVMSQHN</sequence>
<reference evidence="1" key="1">
    <citation type="journal article" date="2023" name="Insect Mol. Biol.">
        <title>Genome sequencing provides insights into the evolution of gene families encoding plant cell wall-degrading enzymes in longhorned beetles.</title>
        <authorList>
            <person name="Shin N.R."/>
            <person name="Okamura Y."/>
            <person name="Kirsch R."/>
            <person name="Pauchet Y."/>
        </authorList>
    </citation>
    <scope>NUCLEOTIDE SEQUENCE</scope>
    <source>
        <strain evidence="1">MMC_N1</strain>
    </source>
</reference>
<accession>A0ABQ9JJH7</accession>
<dbReference type="InterPro" id="IPR040047">
    <property type="entry name" value="VPS50"/>
</dbReference>
<dbReference type="PANTHER" id="PTHR13258:SF0">
    <property type="entry name" value="SYNDETIN"/>
    <property type="match status" value="1"/>
</dbReference>
<comment type="caution">
    <text evidence="1">The sequence shown here is derived from an EMBL/GenBank/DDBJ whole genome shotgun (WGS) entry which is preliminary data.</text>
</comment>
<dbReference type="PANTHER" id="PTHR13258">
    <property type="entry name" value="SYNDETIN"/>
    <property type="match status" value="1"/>
</dbReference>
<gene>
    <name evidence="1" type="ORF">NQ317_016097</name>
</gene>
<evidence type="ECO:0000313" key="2">
    <source>
        <dbReference type="Proteomes" id="UP001162164"/>
    </source>
</evidence>
<dbReference type="EMBL" id="JAPWTJ010000529">
    <property type="protein sequence ID" value="KAJ8977572.1"/>
    <property type="molecule type" value="Genomic_DNA"/>
</dbReference>
<proteinExistence type="predicted"/>
<organism evidence="1 2">
    <name type="scientific">Molorchus minor</name>
    <dbReference type="NCBI Taxonomy" id="1323400"/>
    <lineage>
        <taxon>Eukaryota</taxon>
        <taxon>Metazoa</taxon>
        <taxon>Ecdysozoa</taxon>
        <taxon>Arthropoda</taxon>
        <taxon>Hexapoda</taxon>
        <taxon>Insecta</taxon>
        <taxon>Pterygota</taxon>
        <taxon>Neoptera</taxon>
        <taxon>Endopterygota</taxon>
        <taxon>Coleoptera</taxon>
        <taxon>Polyphaga</taxon>
        <taxon>Cucujiformia</taxon>
        <taxon>Chrysomeloidea</taxon>
        <taxon>Cerambycidae</taxon>
        <taxon>Lamiinae</taxon>
        <taxon>Monochamini</taxon>
        <taxon>Molorchus</taxon>
    </lineage>
</organism>
<keyword evidence="2" id="KW-1185">Reference proteome</keyword>
<name>A0ABQ9JJH7_9CUCU</name>
<protein>
    <submittedName>
        <fullName evidence="1">Uncharacterized protein</fullName>
    </submittedName>
</protein>
<dbReference type="Proteomes" id="UP001162164">
    <property type="component" value="Unassembled WGS sequence"/>
</dbReference>
<evidence type="ECO:0000313" key="1">
    <source>
        <dbReference type="EMBL" id="KAJ8977572.1"/>
    </source>
</evidence>